<feature type="region of interest" description="Disordered" evidence="1">
    <location>
        <begin position="16"/>
        <end position="37"/>
    </location>
</feature>
<gene>
    <name evidence="3" type="ORF">Adt_42415</name>
</gene>
<comment type="caution">
    <text evidence="3">The sequence shown here is derived from an EMBL/GenBank/DDBJ whole genome shotgun (WGS) entry which is preliminary data.</text>
</comment>
<keyword evidence="4" id="KW-1185">Reference proteome</keyword>
<protein>
    <submittedName>
        <fullName evidence="3">Ribonuclease H</fullName>
    </submittedName>
</protein>
<feature type="domain" description="Retrotransposon gag" evidence="2">
    <location>
        <begin position="234"/>
        <end position="288"/>
    </location>
</feature>
<evidence type="ECO:0000313" key="3">
    <source>
        <dbReference type="EMBL" id="KAL2466564.1"/>
    </source>
</evidence>
<evidence type="ECO:0000256" key="1">
    <source>
        <dbReference type="SAM" id="MobiDB-lite"/>
    </source>
</evidence>
<evidence type="ECO:0000259" key="2">
    <source>
        <dbReference type="Pfam" id="PF03732"/>
    </source>
</evidence>
<accession>A0ABD1PRK8</accession>
<dbReference type="PANTHER" id="PTHR33223:SF10">
    <property type="entry name" value="AMINOTRANSFERASE-LIKE PLANT MOBILE DOMAIN-CONTAINING PROTEIN"/>
    <property type="match status" value="1"/>
</dbReference>
<dbReference type="EMBL" id="JBFOLK010000013">
    <property type="protein sequence ID" value="KAL2466564.1"/>
    <property type="molecule type" value="Genomic_DNA"/>
</dbReference>
<dbReference type="Proteomes" id="UP001604336">
    <property type="component" value="Unassembled WGS sequence"/>
</dbReference>
<feature type="compositionally biased region" description="Polar residues" evidence="1">
    <location>
        <begin position="17"/>
        <end position="31"/>
    </location>
</feature>
<name>A0ABD1PRK8_9LAMI</name>
<dbReference type="PANTHER" id="PTHR33223">
    <property type="entry name" value="CCHC-TYPE DOMAIN-CONTAINING PROTEIN"/>
    <property type="match status" value="1"/>
</dbReference>
<dbReference type="InterPro" id="IPR005162">
    <property type="entry name" value="Retrotrans_gag_dom"/>
</dbReference>
<feature type="region of interest" description="Disordered" evidence="1">
    <location>
        <begin position="53"/>
        <end position="152"/>
    </location>
</feature>
<evidence type="ECO:0000313" key="4">
    <source>
        <dbReference type="Proteomes" id="UP001604336"/>
    </source>
</evidence>
<dbReference type="Pfam" id="PF03732">
    <property type="entry name" value="Retrotrans_gag"/>
    <property type="match status" value="1"/>
</dbReference>
<dbReference type="AlphaFoldDB" id="A0ABD1PRK8"/>
<feature type="compositionally biased region" description="Polar residues" evidence="1">
    <location>
        <begin position="56"/>
        <end position="65"/>
    </location>
</feature>
<proteinExistence type="predicted"/>
<organism evidence="3 4">
    <name type="scientific">Abeliophyllum distichum</name>
    <dbReference type="NCBI Taxonomy" id="126358"/>
    <lineage>
        <taxon>Eukaryota</taxon>
        <taxon>Viridiplantae</taxon>
        <taxon>Streptophyta</taxon>
        <taxon>Embryophyta</taxon>
        <taxon>Tracheophyta</taxon>
        <taxon>Spermatophyta</taxon>
        <taxon>Magnoliopsida</taxon>
        <taxon>eudicotyledons</taxon>
        <taxon>Gunneridae</taxon>
        <taxon>Pentapetalae</taxon>
        <taxon>asterids</taxon>
        <taxon>lamiids</taxon>
        <taxon>Lamiales</taxon>
        <taxon>Oleaceae</taxon>
        <taxon>Forsythieae</taxon>
        <taxon>Abeliophyllum</taxon>
    </lineage>
</organism>
<sequence length="288" mass="32808">MFQQYIQKTDKALEQLDINSQNQQGETSAQTHAPERDAVLQKLEYLTRAIERLKKTQATTKQISDSEAESPVRDESKNCRVKRRLDINDNSPSESKGGKSIRSSPPRKAFTQRSVSVYDRLGHSSQIPHERETKRKKKAPSMAASSVQDTPDELELMRQRLAELEAKQKNASEEYTTDRHSPFTEDILAKPLPEKLKMPQLTSYENGNDPIGHLDRYTSWMELQGASDAIMCRAFPLTFGNRAMRWFKKLPQHSIGSWNDLSGQLISTFMGARTRSTPKERIVSIKQG</sequence>
<reference evidence="4" key="1">
    <citation type="submission" date="2024-07" db="EMBL/GenBank/DDBJ databases">
        <title>Two chromosome-level genome assemblies of Korean endemic species Abeliophyllum distichum and Forsythia ovata (Oleaceae).</title>
        <authorList>
            <person name="Jang H."/>
        </authorList>
    </citation>
    <scope>NUCLEOTIDE SEQUENCE [LARGE SCALE GENOMIC DNA]</scope>
</reference>